<comment type="caution">
    <text evidence="1">The sequence shown here is derived from an EMBL/GenBank/DDBJ whole genome shotgun (WGS) entry which is preliminary data.</text>
</comment>
<evidence type="ECO:0000313" key="2">
    <source>
        <dbReference type="Proteomes" id="UP001629059"/>
    </source>
</evidence>
<evidence type="ECO:0000313" key="1">
    <source>
        <dbReference type="EMBL" id="MFL9836046.1"/>
    </source>
</evidence>
<sequence>MRKCVLCLLIVTSLQGCIERGDKEYPQIDKDKKSYNVIDTIRVLKLENPKGEYTVIDIRDSNRRTRLLQLADEYGNKSSISINYEDYSGFSVDELKETHEGFLVSIEYGSIIYNRKTFYFIFKDNTFYLQKIHSSWFDKHQPNDFFESDSVLNTPVKWSSVSFEDFMR</sequence>
<dbReference type="RefSeq" id="WP_408073029.1">
    <property type="nucleotide sequence ID" value="NZ_JBELQB010000001.1"/>
</dbReference>
<accession>A0ABW8Y766</accession>
<organism evidence="1 2">
    <name type="scientific">Flavobacterium rhizophilum</name>
    <dbReference type="NCBI Taxonomy" id="3163296"/>
    <lineage>
        <taxon>Bacteria</taxon>
        <taxon>Pseudomonadati</taxon>
        <taxon>Bacteroidota</taxon>
        <taxon>Flavobacteriia</taxon>
        <taxon>Flavobacteriales</taxon>
        <taxon>Flavobacteriaceae</taxon>
        <taxon>Flavobacterium</taxon>
    </lineage>
</organism>
<protein>
    <recommendedName>
        <fullName evidence="3">Lipoprotein</fullName>
    </recommendedName>
</protein>
<gene>
    <name evidence="1" type="ORF">ABS768_00960</name>
</gene>
<evidence type="ECO:0008006" key="3">
    <source>
        <dbReference type="Google" id="ProtNLM"/>
    </source>
</evidence>
<name>A0ABW8Y766_9FLAO</name>
<reference evidence="1 2" key="1">
    <citation type="submission" date="2024-06" db="EMBL/GenBank/DDBJ databases">
        <authorList>
            <person name="Kaempfer P."/>
            <person name="Viver T."/>
        </authorList>
    </citation>
    <scope>NUCLEOTIDE SEQUENCE [LARGE SCALE GENOMIC DNA]</scope>
    <source>
        <strain evidence="1 2">ST-75</strain>
    </source>
</reference>
<dbReference type="PROSITE" id="PS51257">
    <property type="entry name" value="PROKAR_LIPOPROTEIN"/>
    <property type="match status" value="1"/>
</dbReference>
<proteinExistence type="predicted"/>
<dbReference type="EMBL" id="JBELQB010000001">
    <property type="protein sequence ID" value="MFL9836046.1"/>
    <property type="molecule type" value="Genomic_DNA"/>
</dbReference>
<keyword evidence="2" id="KW-1185">Reference proteome</keyword>
<dbReference type="Proteomes" id="UP001629059">
    <property type="component" value="Unassembled WGS sequence"/>
</dbReference>